<keyword evidence="2" id="KW-1185">Reference proteome</keyword>
<dbReference type="InterPro" id="IPR021146">
    <property type="entry name" value="Phage_gp6-like_head-tail"/>
</dbReference>
<gene>
    <name evidence="1" type="ORF">ORF_69</name>
</gene>
<accession>A0A494WEB5</accession>
<name>A0A494WEB5_9CAUD</name>
<proteinExistence type="predicted"/>
<reference evidence="1 2" key="1">
    <citation type="submission" date="2019-04" db="EMBL/GenBank/DDBJ databases">
        <title>Genome of Staphylococcus phage SP120.</title>
        <authorList>
            <person name="Azam A.H."/>
            <person name="Arai H."/>
            <person name="Miyanaga K."/>
            <person name="Tanji Y."/>
        </authorList>
    </citation>
    <scope>NUCLEOTIDE SEQUENCE [LARGE SCALE GENOMIC DNA]</scope>
    <source>
        <strain evidence="1 2">SP120</strain>
    </source>
</reference>
<protein>
    <submittedName>
        <fullName evidence="1">Phage protein</fullName>
    </submittedName>
</protein>
<dbReference type="EMBL" id="AP019560">
    <property type="protein sequence ID" value="BBJ34006.1"/>
    <property type="molecule type" value="Genomic_DNA"/>
</dbReference>
<organism evidence="1 2">
    <name type="scientific">Staphylococcus phage SP120</name>
    <dbReference type="NCBI Taxonomy" id="2495553"/>
    <lineage>
        <taxon>Viruses</taxon>
        <taxon>Duplodnaviria</taxon>
        <taxon>Heunggongvirae</taxon>
        <taxon>Uroviricota</taxon>
        <taxon>Caudoviricetes</taxon>
        <taxon>Coventryvirus</taxon>
        <taxon>Coventryvirus SP120</taxon>
    </lineage>
</organism>
<evidence type="ECO:0000313" key="1">
    <source>
        <dbReference type="EMBL" id="BBJ34006.1"/>
    </source>
</evidence>
<dbReference type="Proteomes" id="UP000295641">
    <property type="component" value="Segment"/>
</dbReference>
<dbReference type="Pfam" id="PF05135">
    <property type="entry name" value="Phage_connect_1"/>
    <property type="match status" value="1"/>
</dbReference>
<evidence type="ECO:0000313" key="2">
    <source>
        <dbReference type="Proteomes" id="UP000295641"/>
    </source>
</evidence>
<sequence>MVVKVVYLEEVKNRIGLTDNEQDKQLNSIINNVAAELLSRLPVDTISIPDSLRFIVVEVSTKRYNRIGAEGMSTDSQDGRSNTFERNDFEEYQSIIDALYPKIDSSKRGGVNF</sequence>